<dbReference type="SUPFAM" id="SSF52151">
    <property type="entry name" value="FabD/lysophospholipase-like"/>
    <property type="match status" value="1"/>
</dbReference>
<dbReference type="AlphaFoldDB" id="A0A2V0PDM1"/>
<feature type="transmembrane region" description="Helical" evidence="2">
    <location>
        <begin position="20"/>
        <end position="40"/>
    </location>
</feature>
<organism evidence="3 4">
    <name type="scientific">Raphidocelis subcapitata</name>
    <dbReference type="NCBI Taxonomy" id="307507"/>
    <lineage>
        <taxon>Eukaryota</taxon>
        <taxon>Viridiplantae</taxon>
        <taxon>Chlorophyta</taxon>
        <taxon>core chlorophytes</taxon>
        <taxon>Chlorophyceae</taxon>
        <taxon>CS clade</taxon>
        <taxon>Sphaeropleales</taxon>
        <taxon>Selenastraceae</taxon>
        <taxon>Raphidocelis</taxon>
    </lineage>
</organism>
<dbReference type="GO" id="GO:0055088">
    <property type="term" value="P:lipid homeostasis"/>
    <property type="evidence" value="ECO:0007669"/>
    <property type="project" value="TreeGrafter"/>
</dbReference>
<evidence type="ECO:0000256" key="1">
    <source>
        <dbReference type="SAM" id="MobiDB-lite"/>
    </source>
</evidence>
<keyword evidence="2" id="KW-0812">Transmembrane</keyword>
<dbReference type="InParanoid" id="A0A2V0PDM1"/>
<dbReference type="GO" id="GO:0004806">
    <property type="term" value="F:triacylglycerol lipase activity"/>
    <property type="evidence" value="ECO:0007669"/>
    <property type="project" value="TreeGrafter"/>
</dbReference>
<dbReference type="GO" id="GO:0016020">
    <property type="term" value="C:membrane"/>
    <property type="evidence" value="ECO:0007669"/>
    <property type="project" value="TreeGrafter"/>
</dbReference>
<evidence type="ECO:0000313" key="3">
    <source>
        <dbReference type="EMBL" id="GBF95267.1"/>
    </source>
</evidence>
<proteinExistence type="predicted"/>
<protein>
    <recommendedName>
        <fullName evidence="5">PNPLA domain-containing protein</fullName>
    </recommendedName>
</protein>
<dbReference type="PANTHER" id="PTHR12406">
    <property type="entry name" value="CALCIUM-INDEPENDENT PHOSPHOLIPASE A2 IPLA2 -RELATED"/>
    <property type="match status" value="1"/>
</dbReference>
<dbReference type="Proteomes" id="UP000247498">
    <property type="component" value="Unassembled WGS sequence"/>
</dbReference>
<evidence type="ECO:0000256" key="2">
    <source>
        <dbReference type="SAM" id="Phobius"/>
    </source>
</evidence>
<evidence type="ECO:0008006" key="5">
    <source>
        <dbReference type="Google" id="ProtNLM"/>
    </source>
</evidence>
<feature type="compositionally biased region" description="Low complexity" evidence="1">
    <location>
        <begin position="343"/>
        <end position="356"/>
    </location>
</feature>
<accession>A0A2V0PDM1</accession>
<dbReference type="OrthoDB" id="543129at2759"/>
<dbReference type="GO" id="GO:0005811">
    <property type="term" value="C:lipid droplet"/>
    <property type="evidence" value="ECO:0007669"/>
    <property type="project" value="TreeGrafter"/>
</dbReference>
<dbReference type="GO" id="GO:0019433">
    <property type="term" value="P:triglyceride catabolic process"/>
    <property type="evidence" value="ECO:0007669"/>
    <property type="project" value="TreeGrafter"/>
</dbReference>
<reference evidence="3 4" key="1">
    <citation type="journal article" date="2018" name="Sci. Rep.">
        <title>Raphidocelis subcapitata (=Pseudokirchneriella subcapitata) provides an insight into genome evolution and environmental adaptations in the Sphaeropleales.</title>
        <authorList>
            <person name="Suzuki S."/>
            <person name="Yamaguchi H."/>
            <person name="Nakajima N."/>
            <person name="Kawachi M."/>
        </authorList>
    </citation>
    <scope>NUCLEOTIDE SEQUENCE [LARGE SCALE GENOMIC DNA]</scope>
    <source>
        <strain evidence="3 4">NIES-35</strain>
    </source>
</reference>
<sequence length="363" mass="37495">MAVPVTAALAAHRAGSLGLGLSGGGFIIPFMLGVIQMLYVELGVMKYSMPVAGASTGSICASVASGLVPVQQMCDTIARTSNKCRDKGNCFGVLQAVVQAAANELLALDAAEQANRMRNLYVAVTYPSPLGLEPAEVKLISQFSNRSDLIGAIDSSTYIPYWSGPLLTTKYRGADVYDGSMGGNGAGFLPCPPNLNYCVRVSTMPAGVPLNTLLLNLMATPEDRGFTLGIAANTVAGSDVGGILSGVAAARVAVAPETAVAGPGRLAQLTKALMSLTTPGEGDADIWPGRRHPLPVSDYHWMEWMVTPPNDSERKVMFDLGRAEALSWAQEVGFPEAAGKSVAADGGQKQGGAAAATSVSMSG</sequence>
<comment type="caution">
    <text evidence="3">The sequence shown here is derived from an EMBL/GenBank/DDBJ whole genome shotgun (WGS) entry which is preliminary data.</text>
</comment>
<keyword evidence="4" id="KW-1185">Reference proteome</keyword>
<dbReference type="InterPro" id="IPR033562">
    <property type="entry name" value="PLPL"/>
</dbReference>
<dbReference type="PANTHER" id="PTHR12406:SF7">
    <property type="entry name" value="PATATIN-LIKE PHOSPHOLIPASE DOMAIN-CONTAINING PROTEIN 4"/>
    <property type="match status" value="1"/>
</dbReference>
<dbReference type="EMBL" id="BDRX01000062">
    <property type="protein sequence ID" value="GBF95267.1"/>
    <property type="molecule type" value="Genomic_DNA"/>
</dbReference>
<name>A0A2V0PDM1_9CHLO</name>
<evidence type="ECO:0000313" key="4">
    <source>
        <dbReference type="Proteomes" id="UP000247498"/>
    </source>
</evidence>
<feature type="region of interest" description="Disordered" evidence="1">
    <location>
        <begin position="341"/>
        <end position="363"/>
    </location>
</feature>
<keyword evidence="2" id="KW-0472">Membrane</keyword>
<dbReference type="GO" id="GO:0005737">
    <property type="term" value="C:cytoplasm"/>
    <property type="evidence" value="ECO:0007669"/>
    <property type="project" value="TreeGrafter"/>
</dbReference>
<dbReference type="InterPro" id="IPR016035">
    <property type="entry name" value="Acyl_Trfase/lysoPLipase"/>
</dbReference>
<keyword evidence="2" id="KW-1133">Transmembrane helix</keyword>
<gene>
    <name evidence="3" type="ORF">Rsub_08298</name>
</gene>